<organism evidence="2 3">
    <name type="scientific">Stigmatella aurantiaca (strain DW4/3-1)</name>
    <dbReference type="NCBI Taxonomy" id="378806"/>
    <lineage>
        <taxon>Bacteria</taxon>
        <taxon>Pseudomonadati</taxon>
        <taxon>Myxococcota</taxon>
        <taxon>Myxococcia</taxon>
        <taxon>Myxococcales</taxon>
        <taxon>Cystobacterineae</taxon>
        <taxon>Archangiaceae</taxon>
        <taxon>Stigmatella</taxon>
    </lineage>
</organism>
<evidence type="ECO:0000313" key="2">
    <source>
        <dbReference type="EMBL" id="EAU69249.1"/>
    </source>
</evidence>
<accession>Q09BZ0</accession>
<evidence type="ECO:0000256" key="1">
    <source>
        <dbReference type="SAM" id="MobiDB-lite"/>
    </source>
</evidence>
<sequence>MSRSARSRTPSLPREGGSSKRNGLRAGEGGLTDINEV</sequence>
<feature type="region of interest" description="Disordered" evidence="1">
    <location>
        <begin position="1"/>
        <end position="37"/>
    </location>
</feature>
<name>Q09BZ0_STIAD</name>
<protein>
    <submittedName>
        <fullName evidence="2">Uncharacterized protein</fullName>
    </submittedName>
</protein>
<comment type="caution">
    <text evidence="2">The sequence shown here is derived from an EMBL/GenBank/DDBJ whole genome shotgun (WGS) entry which is preliminary data.</text>
</comment>
<dbReference type="Proteomes" id="UP000032702">
    <property type="component" value="Unassembled WGS sequence"/>
</dbReference>
<proteinExistence type="predicted"/>
<dbReference type="AlphaFoldDB" id="Q09BZ0"/>
<reference evidence="2 3" key="1">
    <citation type="submission" date="2006-04" db="EMBL/GenBank/DDBJ databases">
        <authorList>
            <person name="Nierman W.C."/>
        </authorList>
    </citation>
    <scope>NUCLEOTIDE SEQUENCE [LARGE SCALE GENOMIC DNA]</scope>
    <source>
        <strain evidence="2 3">DW4/3-1</strain>
    </source>
</reference>
<feature type="compositionally biased region" description="Polar residues" evidence="1">
    <location>
        <begin position="1"/>
        <end position="10"/>
    </location>
</feature>
<evidence type="ECO:0000313" key="3">
    <source>
        <dbReference type="Proteomes" id="UP000032702"/>
    </source>
</evidence>
<dbReference type="EMBL" id="AAMD01000007">
    <property type="protein sequence ID" value="EAU69249.1"/>
    <property type="molecule type" value="Genomic_DNA"/>
</dbReference>
<gene>
    <name evidence="2" type="ORF">STIAU_8048</name>
</gene>